<dbReference type="Pfam" id="PF00249">
    <property type="entry name" value="Myb_DNA-binding"/>
    <property type="match status" value="1"/>
</dbReference>
<gene>
    <name evidence="7" type="primary">MYB34_1</name>
    <name evidence="7" type="ORF">CK203_082040</name>
</gene>
<feature type="region of interest" description="Disordered" evidence="4">
    <location>
        <begin position="201"/>
        <end position="235"/>
    </location>
</feature>
<dbReference type="Gene3D" id="1.10.10.60">
    <property type="entry name" value="Homeodomain-like"/>
    <property type="match status" value="2"/>
</dbReference>
<comment type="subcellular location">
    <subcellularLocation>
        <location evidence="1">Nucleus</location>
    </subcellularLocation>
</comment>
<dbReference type="GO" id="GO:0005634">
    <property type="term" value="C:nucleus"/>
    <property type="evidence" value="ECO:0007669"/>
    <property type="project" value="UniProtKB-SubCell"/>
</dbReference>
<dbReference type="GO" id="GO:0003677">
    <property type="term" value="F:DNA binding"/>
    <property type="evidence" value="ECO:0007669"/>
    <property type="project" value="UniProtKB-KW"/>
</dbReference>
<dbReference type="Proteomes" id="UP000288805">
    <property type="component" value="Unassembled WGS sequence"/>
</dbReference>
<reference evidence="7 8" key="1">
    <citation type="journal article" date="2018" name="PLoS Genet.">
        <title>Population sequencing reveals clonal diversity and ancestral inbreeding in the grapevine cultivar Chardonnay.</title>
        <authorList>
            <person name="Roach M.J."/>
            <person name="Johnson D.L."/>
            <person name="Bohlmann J."/>
            <person name="van Vuuren H.J."/>
            <person name="Jones S.J."/>
            <person name="Pretorius I.S."/>
            <person name="Schmidt S.A."/>
            <person name="Borneman A.R."/>
        </authorList>
    </citation>
    <scope>NUCLEOTIDE SEQUENCE [LARGE SCALE GENOMIC DNA]</scope>
    <source>
        <strain evidence="8">cv. Chardonnay</strain>
        <tissue evidence="7">Leaf</tissue>
    </source>
</reference>
<evidence type="ECO:0000256" key="3">
    <source>
        <dbReference type="ARBA" id="ARBA00023242"/>
    </source>
</evidence>
<evidence type="ECO:0000259" key="6">
    <source>
        <dbReference type="PROSITE" id="PS51294"/>
    </source>
</evidence>
<comment type="caution">
    <text evidence="7">The sequence shown here is derived from an EMBL/GenBank/DDBJ whole genome shotgun (WGS) entry which is preliminary data.</text>
</comment>
<dbReference type="SUPFAM" id="SSF46689">
    <property type="entry name" value="Homeodomain-like"/>
    <property type="match status" value="2"/>
</dbReference>
<protein>
    <submittedName>
        <fullName evidence="7">Transcription factor MYB34</fullName>
    </submittedName>
</protein>
<dbReference type="PROSITE" id="PS50090">
    <property type="entry name" value="MYB_LIKE"/>
    <property type="match status" value="2"/>
</dbReference>
<dbReference type="InterPro" id="IPR001005">
    <property type="entry name" value="SANT/Myb"/>
</dbReference>
<evidence type="ECO:0000313" key="8">
    <source>
        <dbReference type="Proteomes" id="UP000288805"/>
    </source>
</evidence>
<sequence>MTKPQQKREKRQKRREWTTVEDDILTYFKTKRPNLPWGEIIEQANLQDRDEKSCSHRWNNYLRPDIIKGEFSPQEDDIIIQQMSLPQNSWKSMAKHHLRGRAANAIKNRWNNHLKKRHATISDLRRDLLYPEEHLMDDEASDHSVRGGDLEALMAEFASLIPNVDPNETLMNDQTSDDFLSKADIEALISYLYTDNDLIPSSSIPVSDPRRPLPNHVQQPLMNDQTSDDSSSIGS</sequence>
<dbReference type="EMBL" id="QGNW01001432">
    <property type="protein sequence ID" value="RVW41699.1"/>
    <property type="molecule type" value="Genomic_DNA"/>
</dbReference>
<dbReference type="SMART" id="SM00717">
    <property type="entry name" value="SANT"/>
    <property type="match status" value="2"/>
</dbReference>
<organism evidence="7 8">
    <name type="scientific">Vitis vinifera</name>
    <name type="common">Grape</name>
    <dbReference type="NCBI Taxonomy" id="29760"/>
    <lineage>
        <taxon>Eukaryota</taxon>
        <taxon>Viridiplantae</taxon>
        <taxon>Streptophyta</taxon>
        <taxon>Embryophyta</taxon>
        <taxon>Tracheophyta</taxon>
        <taxon>Spermatophyta</taxon>
        <taxon>Magnoliopsida</taxon>
        <taxon>eudicotyledons</taxon>
        <taxon>Gunneridae</taxon>
        <taxon>Pentapetalae</taxon>
        <taxon>rosids</taxon>
        <taxon>Vitales</taxon>
        <taxon>Vitaceae</taxon>
        <taxon>Viteae</taxon>
        <taxon>Vitis</taxon>
    </lineage>
</organism>
<evidence type="ECO:0000259" key="5">
    <source>
        <dbReference type="PROSITE" id="PS50090"/>
    </source>
</evidence>
<feature type="domain" description="Myb-like" evidence="5">
    <location>
        <begin position="63"/>
        <end position="114"/>
    </location>
</feature>
<dbReference type="PANTHER" id="PTHR10641:SF1103">
    <property type="entry name" value="TRANSCRIPTION FACTOR MYB72"/>
    <property type="match status" value="1"/>
</dbReference>
<evidence type="ECO:0000256" key="1">
    <source>
        <dbReference type="ARBA" id="ARBA00004123"/>
    </source>
</evidence>
<evidence type="ECO:0000256" key="4">
    <source>
        <dbReference type="SAM" id="MobiDB-lite"/>
    </source>
</evidence>
<dbReference type="InterPro" id="IPR009057">
    <property type="entry name" value="Homeodomain-like_sf"/>
</dbReference>
<dbReference type="InterPro" id="IPR017930">
    <property type="entry name" value="Myb_dom"/>
</dbReference>
<evidence type="ECO:0000313" key="7">
    <source>
        <dbReference type="EMBL" id="RVW41699.1"/>
    </source>
</evidence>
<dbReference type="CDD" id="cd00167">
    <property type="entry name" value="SANT"/>
    <property type="match status" value="2"/>
</dbReference>
<feature type="domain" description="HTH myb-type" evidence="6">
    <location>
        <begin position="63"/>
        <end position="118"/>
    </location>
</feature>
<feature type="domain" description="Myb-like" evidence="5">
    <location>
        <begin position="9"/>
        <end position="62"/>
    </location>
</feature>
<dbReference type="PANTHER" id="PTHR10641">
    <property type="entry name" value="MYB FAMILY TRANSCRIPTION FACTOR"/>
    <property type="match status" value="1"/>
</dbReference>
<evidence type="ECO:0000256" key="2">
    <source>
        <dbReference type="ARBA" id="ARBA00023125"/>
    </source>
</evidence>
<dbReference type="InterPro" id="IPR015495">
    <property type="entry name" value="Myb_TF_plants"/>
</dbReference>
<feature type="compositionally biased region" description="Polar residues" evidence="4">
    <location>
        <begin position="216"/>
        <end position="235"/>
    </location>
</feature>
<dbReference type="PROSITE" id="PS51294">
    <property type="entry name" value="HTH_MYB"/>
    <property type="match status" value="1"/>
</dbReference>
<dbReference type="AlphaFoldDB" id="A0A438E1X0"/>
<name>A0A438E1X0_VITVI</name>
<accession>A0A438E1X0</accession>
<proteinExistence type="predicted"/>
<keyword evidence="2" id="KW-0238">DNA-binding</keyword>
<keyword evidence="3" id="KW-0539">Nucleus</keyword>